<dbReference type="RefSeq" id="WP_104549186.1">
    <property type="nucleotide sequence ID" value="NZ_CP168173.1"/>
</dbReference>
<evidence type="ECO:0000313" key="2">
    <source>
        <dbReference type="Proteomes" id="UP001140230"/>
    </source>
</evidence>
<evidence type="ECO:0000313" key="1">
    <source>
        <dbReference type="EMBL" id="MDC8640217.1"/>
    </source>
</evidence>
<reference evidence="1" key="1">
    <citation type="journal article" date="2022" name="Phytopathology">
        <title>Whole genome sequencing-based tracing of a 2022 introduction and outbreak of Xanthomonas hortorum pv. pelargonii.</title>
        <authorList>
            <person name="Iruegas Bocardo F."/>
            <person name="Weisberg A.J."/>
            <person name="Riutta E.R."/>
            <person name="Kilday K.B."/>
            <person name="Bonkowski J.C."/>
            <person name="Creswell T.C."/>
            <person name="Daughtrey M."/>
            <person name="Rane K.K."/>
            <person name="Grunwald N.J."/>
            <person name="Chang J.H."/>
            <person name="Putnam M."/>
        </authorList>
    </citation>
    <scope>NUCLEOTIDE SEQUENCE</scope>
    <source>
        <strain evidence="1">22-338</strain>
    </source>
</reference>
<name>A0A9X4BV95_9XANT</name>
<proteinExistence type="predicted"/>
<accession>A0A9X4BV95</accession>
<reference evidence="1" key="2">
    <citation type="submission" date="2022-08" db="EMBL/GenBank/DDBJ databases">
        <authorList>
            <person name="Iruegas-Bocardo F."/>
            <person name="Weisberg A.J."/>
            <person name="Riutta E.R."/>
            <person name="Kilday K."/>
            <person name="Bonkowski J.C."/>
            <person name="Creswell T."/>
            <person name="Daughtrey M.L."/>
            <person name="Rane K."/>
            <person name="Grunwald N.J."/>
            <person name="Chang J.H."/>
            <person name="Putnam M.L."/>
        </authorList>
    </citation>
    <scope>NUCLEOTIDE SEQUENCE</scope>
    <source>
        <strain evidence="1">22-338</strain>
    </source>
</reference>
<protein>
    <submittedName>
        <fullName evidence="1">Uncharacterized protein</fullName>
    </submittedName>
</protein>
<organism evidence="1 2">
    <name type="scientific">Xanthomonas hortorum pv. hederae</name>
    <dbReference type="NCBI Taxonomy" id="453603"/>
    <lineage>
        <taxon>Bacteria</taxon>
        <taxon>Pseudomonadati</taxon>
        <taxon>Pseudomonadota</taxon>
        <taxon>Gammaproteobacteria</taxon>
        <taxon>Lysobacterales</taxon>
        <taxon>Lysobacteraceae</taxon>
        <taxon>Xanthomonas</taxon>
    </lineage>
</organism>
<sequence>MQHHARRLLTVLLAALLVAGCAQRIVRGGFGACSPGAACTLGGKLQLFPGEPAGAAILTDSGQCAKLALPDAFYADPLHQRWHDRVVEVQGRAFAQPDTETDLGVLSWFSEQDRKLATGMCDHGPGVYVETLRSASGQAWPASP</sequence>
<dbReference type="AlphaFoldDB" id="A0A9X4BV95"/>
<dbReference type="Proteomes" id="UP001140230">
    <property type="component" value="Unassembled WGS sequence"/>
</dbReference>
<comment type="caution">
    <text evidence="1">The sequence shown here is derived from an EMBL/GenBank/DDBJ whole genome shotgun (WGS) entry which is preliminary data.</text>
</comment>
<gene>
    <name evidence="1" type="ORF">NY667_20995</name>
</gene>
<dbReference type="PROSITE" id="PS51257">
    <property type="entry name" value="PROKAR_LIPOPROTEIN"/>
    <property type="match status" value="1"/>
</dbReference>
<dbReference type="EMBL" id="JANWTP010000104">
    <property type="protein sequence ID" value="MDC8640217.1"/>
    <property type="molecule type" value="Genomic_DNA"/>
</dbReference>